<dbReference type="KEGG" id="aoce:111578299"/>
<sequence>MSFNRMSEDQEVRHKRNRALFELQMKRRELDEAKKEKKELQEELESLTQREVELLQKIEDMRNLRLTKEMSFKSELDQLWEKADKAKREVLEKQAQVEKLKEKAAQRKQEMDKYSVYKDFLDEAVKYTQFEDTDAMVNHFEKLLSIREKLRAKETKRQEKQSQQRKTLQELEERRQLLLTQHDVEMSKLQAELDRTRAEADAWETKLNHSRQTATKQALELSRVRMATLNMYEKTGGKVGGADGVDMHDTVQQLDKIKVFILKNTEILKEYQKSLRQDDEKKQERTRTPVKGKENKA</sequence>
<name>A0A3Q1DBA6_AMPOC</name>
<reference evidence="3 4" key="1">
    <citation type="submission" date="2022-01" db="EMBL/GenBank/DDBJ databases">
        <title>A chromosome-scale genome assembly of the false clownfish, Amphiprion ocellaris.</title>
        <authorList>
            <person name="Ryu T."/>
        </authorList>
    </citation>
    <scope>NUCLEOTIDE SEQUENCE [LARGE SCALE GENOMIC DNA]</scope>
</reference>
<dbReference type="Ensembl" id="ENSAOCT00000021383.2">
    <property type="protein sequence ID" value="ENSAOCP00000028346.2"/>
    <property type="gene ID" value="ENSAOCG00000017902.2"/>
</dbReference>
<feature type="coiled-coil region" evidence="1">
    <location>
        <begin position="146"/>
        <end position="213"/>
    </location>
</feature>
<evidence type="ECO:0000313" key="3">
    <source>
        <dbReference type="Ensembl" id="ENSAOCP00000028346.2"/>
    </source>
</evidence>
<dbReference type="OMA" id="CADKKRV"/>
<feature type="coiled-coil region" evidence="1">
    <location>
        <begin position="16"/>
        <end position="110"/>
    </location>
</feature>
<evidence type="ECO:0000313" key="4">
    <source>
        <dbReference type="Proteomes" id="UP001501940"/>
    </source>
</evidence>
<proteinExistence type="predicted"/>
<keyword evidence="1" id="KW-0175">Coiled coil</keyword>
<evidence type="ECO:0000256" key="1">
    <source>
        <dbReference type="SAM" id="Coils"/>
    </source>
</evidence>
<dbReference type="AlphaFoldDB" id="A0A3Q1DBA6"/>
<dbReference type="PANTHER" id="PTHR21683:SF2">
    <property type="entry name" value="COILED-COIL DOMAIN-CONTAINING PROTEIN 42 LIKE-2-LIKE"/>
    <property type="match status" value="1"/>
</dbReference>
<organism evidence="3 4">
    <name type="scientific">Amphiprion ocellaris</name>
    <name type="common">Clown anemonefish</name>
    <dbReference type="NCBI Taxonomy" id="80972"/>
    <lineage>
        <taxon>Eukaryota</taxon>
        <taxon>Metazoa</taxon>
        <taxon>Chordata</taxon>
        <taxon>Craniata</taxon>
        <taxon>Vertebrata</taxon>
        <taxon>Euteleostomi</taxon>
        <taxon>Actinopterygii</taxon>
        <taxon>Neopterygii</taxon>
        <taxon>Teleostei</taxon>
        <taxon>Neoteleostei</taxon>
        <taxon>Acanthomorphata</taxon>
        <taxon>Ovalentaria</taxon>
        <taxon>Pomacentridae</taxon>
        <taxon>Amphiprion</taxon>
    </lineage>
</organism>
<protein>
    <recommendedName>
        <fullName evidence="5">DUF4200 domain-containing protein</fullName>
    </recommendedName>
</protein>
<reference evidence="3" key="3">
    <citation type="submission" date="2025-09" db="UniProtKB">
        <authorList>
            <consortium name="Ensembl"/>
        </authorList>
    </citation>
    <scope>IDENTIFICATION</scope>
</reference>
<reference evidence="3" key="2">
    <citation type="submission" date="2025-08" db="UniProtKB">
        <authorList>
            <consortium name="Ensembl"/>
        </authorList>
    </citation>
    <scope>IDENTIFICATION</scope>
</reference>
<keyword evidence="4" id="KW-1185">Reference proteome</keyword>
<dbReference type="RefSeq" id="XP_023140753.2">
    <property type="nucleotide sequence ID" value="XM_023284985.3"/>
</dbReference>
<dbReference type="Proteomes" id="UP001501940">
    <property type="component" value="Chromosome 23"/>
</dbReference>
<dbReference type="GeneTree" id="ENSGT00940000167956"/>
<dbReference type="InterPro" id="IPR051147">
    <property type="entry name" value="CFAP_domain-containing"/>
</dbReference>
<dbReference type="GeneID" id="111578299"/>
<accession>A0A3Q1DBA6</accession>
<evidence type="ECO:0000256" key="2">
    <source>
        <dbReference type="SAM" id="MobiDB-lite"/>
    </source>
</evidence>
<feature type="region of interest" description="Disordered" evidence="2">
    <location>
        <begin position="272"/>
        <end position="297"/>
    </location>
</feature>
<dbReference type="PANTHER" id="PTHR21683">
    <property type="entry name" value="COILED-COIL DOMAIN-CONTAINING PROTEIN 42 LIKE-2-LIKE-RELATED"/>
    <property type="match status" value="1"/>
</dbReference>
<evidence type="ECO:0008006" key="5">
    <source>
        <dbReference type="Google" id="ProtNLM"/>
    </source>
</evidence>
<dbReference type="STRING" id="80972.ENSAOCP00000028346"/>